<dbReference type="Gene3D" id="2.60.120.330">
    <property type="entry name" value="B-lactam Antibiotic, Isopenicillin N Synthase, Chain"/>
    <property type="match status" value="1"/>
</dbReference>
<organism evidence="3 5">
    <name type="scientific">Schizosaccharomyces japonicus (strain yFS275 / FY16936)</name>
    <name type="common">Fission yeast</name>
    <dbReference type="NCBI Taxonomy" id="402676"/>
    <lineage>
        <taxon>Eukaryota</taxon>
        <taxon>Fungi</taxon>
        <taxon>Dikarya</taxon>
        <taxon>Ascomycota</taxon>
        <taxon>Taphrinomycotina</taxon>
        <taxon>Schizosaccharomycetes</taxon>
        <taxon>Schizosaccharomycetales</taxon>
        <taxon>Schizosaccharomycetaceae</taxon>
        <taxon>Schizosaccharomyces</taxon>
    </lineage>
</organism>
<dbReference type="GeneID" id="7051934"/>
<name>B6K774_SCHJY</name>
<dbReference type="InterPro" id="IPR050231">
    <property type="entry name" value="Iron_ascorbate_oxido_reductase"/>
</dbReference>
<dbReference type="OMA" id="YKETFAR"/>
<protein>
    <submittedName>
        <fullName evidence="3">2-OG-Fe(II) oxygenase superfamily protein</fullName>
    </submittedName>
</protein>
<dbReference type="EMBL" id="KE651168">
    <property type="protein sequence ID" value="EEB09378.1"/>
    <property type="molecule type" value="Genomic_DNA"/>
</dbReference>
<keyword evidence="5" id="KW-1185">Reference proteome</keyword>
<dbReference type="VEuPathDB" id="FungiDB:SJAG_04580"/>
<dbReference type="PANTHER" id="PTHR47990">
    <property type="entry name" value="2-OXOGLUTARATE (2OG) AND FE(II)-DEPENDENT OXYGENASE SUPERFAMILY PROTEIN-RELATED"/>
    <property type="match status" value="1"/>
</dbReference>
<keyword evidence="1" id="KW-0479">Metal-binding</keyword>
<dbReference type="eggNOG" id="KOG0143">
    <property type="taxonomic scope" value="Eukaryota"/>
</dbReference>
<dbReference type="STRING" id="402676.B6K774"/>
<keyword evidence="1" id="KW-0408">Iron</keyword>
<dbReference type="InterPro" id="IPR026992">
    <property type="entry name" value="DIOX_N"/>
</dbReference>
<evidence type="ECO:0000313" key="3">
    <source>
        <dbReference type="EMBL" id="EEB09378.1"/>
    </source>
</evidence>
<dbReference type="Proteomes" id="UP000001744">
    <property type="component" value="Unassembled WGS sequence"/>
</dbReference>
<dbReference type="GO" id="GO:0044283">
    <property type="term" value="P:small molecule biosynthetic process"/>
    <property type="evidence" value="ECO:0007669"/>
    <property type="project" value="UniProtKB-ARBA"/>
</dbReference>
<keyword evidence="1" id="KW-0560">Oxidoreductase</keyword>
<comment type="similarity">
    <text evidence="1">Belongs to the iron/ascorbate-dependent oxidoreductase family.</text>
</comment>
<dbReference type="Pfam" id="PF14226">
    <property type="entry name" value="DIOX_N"/>
    <property type="match status" value="1"/>
</dbReference>
<sequence>MLSQMFQKVATNANRDATPEENERLLPVIDFGPMLAGEPGARELVIEQLRSACEYSGFFQIVHHSISHEVFRNAFRASKRFFELPFEEKLELSKDMFSNRGYELVQDFVLEGEETAFDSQEVLDGCADDDWCCSGSTSNLAATPAASITTTGAVNGSVSSGSNAAVFEDEIVSNEFRESFYFGSENLSAERLMRPFQGPNKWPLHSGNDFRLMRLLAESLGLSEHAFDDFCSDPTTAIRLLRYPPAGGRVGVNDHRDAAALTLMAQDGVAGLQIFDPELNQFLAVSPRKDALVANLGDIMTILTNHRYKSSLHRVCNTSSQDRYTIPFFLQGNIDYVVAPLPELGPPQSEPVAVEDLLRDHFQNSYTSHTTSVC</sequence>
<feature type="domain" description="Fe2OG dioxygenase" evidence="2">
    <location>
        <begin position="234"/>
        <end position="332"/>
    </location>
</feature>
<evidence type="ECO:0000313" key="4">
    <source>
        <dbReference type="JaponicusDB" id="SJAG_04580"/>
    </source>
</evidence>
<dbReference type="HOGENOM" id="CLU_010119_6_3_1"/>
<accession>B6K774</accession>
<dbReference type="OrthoDB" id="288590at2759"/>
<dbReference type="InterPro" id="IPR027443">
    <property type="entry name" value="IPNS-like_sf"/>
</dbReference>
<dbReference type="JaponicusDB" id="SJAG_04580">
    <property type="gene designation" value="isp7"/>
</dbReference>
<dbReference type="AlphaFoldDB" id="B6K774"/>
<dbReference type="PROSITE" id="PS51471">
    <property type="entry name" value="FE2OG_OXY"/>
    <property type="match status" value="1"/>
</dbReference>
<dbReference type="Pfam" id="PF03171">
    <property type="entry name" value="2OG-FeII_Oxy"/>
    <property type="match status" value="1"/>
</dbReference>
<reference evidence="3 5" key="1">
    <citation type="journal article" date="2011" name="Science">
        <title>Comparative functional genomics of the fission yeasts.</title>
        <authorList>
            <person name="Rhind N."/>
            <person name="Chen Z."/>
            <person name="Yassour M."/>
            <person name="Thompson D.A."/>
            <person name="Haas B.J."/>
            <person name="Habib N."/>
            <person name="Wapinski I."/>
            <person name="Roy S."/>
            <person name="Lin M.F."/>
            <person name="Heiman D.I."/>
            <person name="Young S.K."/>
            <person name="Furuya K."/>
            <person name="Guo Y."/>
            <person name="Pidoux A."/>
            <person name="Chen H.M."/>
            <person name="Robbertse B."/>
            <person name="Goldberg J.M."/>
            <person name="Aoki K."/>
            <person name="Bayne E.H."/>
            <person name="Berlin A.M."/>
            <person name="Desjardins C.A."/>
            <person name="Dobbs E."/>
            <person name="Dukaj L."/>
            <person name="Fan L."/>
            <person name="FitzGerald M.G."/>
            <person name="French C."/>
            <person name="Gujja S."/>
            <person name="Hansen K."/>
            <person name="Keifenheim D."/>
            <person name="Levin J.Z."/>
            <person name="Mosher R.A."/>
            <person name="Mueller C.A."/>
            <person name="Pfiffner J."/>
            <person name="Priest M."/>
            <person name="Russ C."/>
            <person name="Smialowska A."/>
            <person name="Swoboda P."/>
            <person name="Sykes S.M."/>
            <person name="Vaughn M."/>
            <person name="Vengrova S."/>
            <person name="Yoder R."/>
            <person name="Zeng Q."/>
            <person name="Allshire R."/>
            <person name="Baulcombe D."/>
            <person name="Birren B.W."/>
            <person name="Brown W."/>
            <person name="Ekwall K."/>
            <person name="Kellis M."/>
            <person name="Leatherwood J."/>
            <person name="Levin H."/>
            <person name="Margalit H."/>
            <person name="Martienssen R."/>
            <person name="Nieduszynski C.A."/>
            <person name="Spatafora J.W."/>
            <person name="Friedman N."/>
            <person name="Dalgaard J.Z."/>
            <person name="Baumann P."/>
            <person name="Niki H."/>
            <person name="Regev A."/>
            <person name="Nusbaum C."/>
        </authorList>
    </citation>
    <scope>NUCLEOTIDE SEQUENCE [LARGE SCALE GENOMIC DNA]</scope>
    <source>
        <strain evidence="5">yFS275 / FY16936</strain>
    </source>
</reference>
<gene>
    <name evidence="4" type="primary">isp7</name>
    <name evidence="3" type="ORF">SJAG_04580</name>
</gene>
<dbReference type="GO" id="GO:0016706">
    <property type="term" value="F:2-oxoglutarate-dependent dioxygenase activity"/>
    <property type="evidence" value="ECO:0000318"/>
    <property type="project" value="GO_Central"/>
</dbReference>
<evidence type="ECO:0000313" key="5">
    <source>
        <dbReference type="Proteomes" id="UP000001744"/>
    </source>
</evidence>
<dbReference type="RefSeq" id="XP_002175671.1">
    <property type="nucleotide sequence ID" value="XM_002175635.1"/>
</dbReference>
<dbReference type="InterPro" id="IPR044861">
    <property type="entry name" value="IPNS-like_FE2OG_OXY"/>
</dbReference>
<dbReference type="SUPFAM" id="SSF51197">
    <property type="entry name" value="Clavaminate synthase-like"/>
    <property type="match status" value="1"/>
</dbReference>
<dbReference type="GO" id="GO:0046872">
    <property type="term" value="F:metal ion binding"/>
    <property type="evidence" value="ECO:0007669"/>
    <property type="project" value="UniProtKB-KW"/>
</dbReference>
<dbReference type="InterPro" id="IPR005123">
    <property type="entry name" value="Oxoglu/Fe-dep_dioxygenase_dom"/>
</dbReference>
<evidence type="ECO:0000256" key="1">
    <source>
        <dbReference type="RuleBase" id="RU003682"/>
    </source>
</evidence>
<evidence type="ECO:0000259" key="2">
    <source>
        <dbReference type="PROSITE" id="PS51471"/>
    </source>
</evidence>
<proteinExistence type="inferred from homology"/>